<name>A0AAP0EGU3_9MAGN</name>
<evidence type="ECO:0000313" key="2">
    <source>
        <dbReference type="Proteomes" id="UP001420932"/>
    </source>
</evidence>
<organism evidence="1 2">
    <name type="scientific">Stephania yunnanensis</name>
    <dbReference type="NCBI Taxonomy" id="152371"/>
    <lineage>
        <taxon>Eukaryota</taxon>
        <taxon>Viridiplantae</taxon>
        <taxon>Streptophyta</taxon>
        <taxon>Embryophyta</taxon>
        <taxon>Tracheophyta</taxon>
        <taxon>Spermatophyta</taxon>
        <taxon>Magnoliopsida</taxon>
        <taxon>Ranunculales</taxon>
        <taxon>Menispermaceae</taxon>
        <taxon>Menispermoideae</taxon>
        <taxon>Cissampelideae</taxon>
        <taxon>Stephania</taxon>
    </lineage>
</organism>
<dbReference type="EMBL" id="JBBNAF010000012">
    <property type="protein sequence ID" value="KAK9093019.1"/>
    <property type="molecule type" value="Genomic_DNA"/>
</dbReference>
<dbReference type="Proteomes" id="UP001420932">
    <property type="component" value="Unassembled WGS sequence"/>
</dbReference>
<evidence type="ECO:0000313" key="1">
    <source>
        <dbReference type="EMBL" id="KAK9093019.1"/>
    </source>
</evidence>
<gene>
    <name evidence="1" type="ORF">Syun_027930</name>
</gene>
<protein>
    <submittedName>
        <fullName evidence="1">Uncharacterized protein</fullName>
    </submittedName>
</protein>
<accession>A0AAP0EGU3</accession>
<reference evidence="1 2" key="1">
    <citation type="submission" date="2024-01" db="EMBL/GenBank/DDBJ databases">
        <title>Genome assemblies of Stephania.</title>
        <authorList>
            <person name="Yang L."/>
        </authorList>
    </citation>
    <scope>NUCLEOTIDE SEQUENCE [LARGE SCALE GENOMIC DNA]</scope>
    <source>
        <strain evidence="1">YNDBR</strain>
        <tissue evidence="1">Leaf</tissue>
    </source>
</reference>
<keyword evidence="2" id="KW-1185">Reference proteome</keyword>
<proteinExistence type="predicted"/>
<comment type="caution">
    <text evidence="1">The sequence shown here is derived from an EMBL/GenBank/DDBJ whole genome shotgun (WGS) entry which is preliminary data.</text>
</comment>
<dbReference type="AlphaFoldDB" id="A0AAP0EGU3"/>
<sequence>MQRYAFGFLRLWKNRNEGIFRGKNDNPRMVLERTIAQIGDFNRSCENSRMESNYTNLGVLIKSGSVIFVDAARDRNIGETRIGRILVSRADSIWRVWSFAMGVSSSVEVVEASAIRNAMQYCRDCRDLNMICFDAKMVIEAKLG</sequence>